<keyword evidence="2" id="KW-1185">Reference proteome</keyword>
<evidence type="ECO:0000313" key="1">
    <source>
        <dbReference type="EMBL" id="PVU89424.1"/>
    </source>
</evidence>
<dbReference type="EMBL" id="MBFR01000315">
    <property type="protein sequence ID" value="PVU89424.1"/>
    <property type="molecule type" value="Genomic_DNA"/>
</dbReference>
<dbReference type="AlphaFoldDB" id="A0A2T9YAV9"/>
<evidence type="ECO:0000313" key="2">
    <source>
        <dbReference type="Proteomes" id="UP000245383"/>
    </source>
</evidence>
<dbReference type="Proteomes" id="UP000245383">
    <property type="component" value="Unassembled WGS sequence"/>
</dbReference>
<reference evidence="1 2" key="1">
    <citation type="journal article" date="2018" name="MBio">
        <title>Comparative Genomics Reveals the Core Gene Toolbox for the Fungus-Insect Symbiosis.</title>
        <authorList>
            <person name="Wang Y."/>
            <person name="Stata M."/>
            <person name="Wang W."/>
            <person name="Stajich J.E."/>
            <person name="White M.M."/>
            <person name="Moncalvo J.M."/>
        </authorList>
    </citation>
    <scope>NUCLEOTIDE SEQUENCE [LARGE SCALE GENOMIC DNA]</scope>
    <source>
        <strain evidence="1 2">SWE-8-4</strain>
    </source>
</reference>
<gene>
    <name evidence="1" type="ORF">BB561_005360</name>
</gene>
<organism evidence="1 2">
    <name type="scientific">Smittium simulii</name>
    <dbReference type="NCBI Taxonomy" id="133385"/>
    <lineage>
        <taxon>Eukaryota</taxon>
        <taxon>Fungi</taxon>
        <taxon>Fungi incertae sedis</taxon>
        <taxon>Zoopagomycota</taxon>
        <taxon>Kickxellomycotina</taxon>
        <taxon>Harpellomycetes</taxon>
        <taxon>Harpellales</taxon>
        <taxon>Legeriomycetaceae</taxon>
        <taxon>Smittium</taxon>
    </lineage>
</organism>
<comment type="caution">
    <text evidence="1">The sequence shown here is derived from an EMBL/GenBank/DDBJ whole genome shotgun (WGS) entry which is preliminary data.</text>
</comment>
<sequence length="69" mass="7845">MSLMATETNTSEIEEIKNILNNNVYLSQNRVGGESLGKIPNERRNKSENRVVVSGLDNEVFPLRFYSID</sequence>
<proteinExistence type="predicted"/>
<protein>
    <submittedName>
        <fullName evidence="1">Uncharacterized protein</fullName>
    </submittedName>
</protein>
<accession>A0A2T9YAV9</accession>
<name>A0A2T9YAV9_9FUNG</name>